<dbReference type="SUPFAM" id="SSF48019">
    <property type="entry name" value="post-AAA+ oligomerization domain-like"/>
    <property type="match status" value="1"/>
</dbReference>
<evidence type="ECO:0000256" key="3">
    <source>
        <dbReference type="ARBA" id="ARBA00022695"/>
    </source>
</evidence>
<dbReference type="Gene3D" id="3.40.50.300">
    <property type="entry name" value="P-loop containing nucleotide triphosphate hydrolases"/>
    <property type="match status" value="1"/>
</dbReference>
<keyword evidence="4" id="KW-0235">DNA replication</keyword>
<accession>A0A2H0V8C2</accession>
<dbReference type="EC" id="2.7.7.7" evidence="1"/>
<feature type="domain" description="DNA polymerase III delta subunit-like C-terminal" evidence="8">
    <location>
        <begin position="202"/>
        <end position="320"/>
    </location>
</feature>
<dbReference type="PANTHER" id="PTHR34388:SF1">
    <property type="entry name" value="DNA POLYMERASE III SUBUNIT DELTA"/>
    <property type="match status" value="1"/>
</dbReference>
<dbReference type="Gene3D" id="1.10.8.60">
    <property type="match status" value="1"/>
</dbReference>
<evidence type="ECO:0000313" key="9">
    <source>
        <dbReference type="EMBL" id="PIR95357.1"/>
    </source>
</evidence>
<organism evidence="9 10">
    <name type="scientific">Candidatus Falkowbacteria bacterium CG10_big_fil_rev_8_21_14_0_10_37_18</name>
    <dbReference type="NCBI Taxonomy" id="1974562"/>
    <lineage>
        <taxon>Bacteria</taxon>
        <taxon>Candidatus Falkowiibacteriota</taxon>
    </lineage>
</organism>
<dbReference type="InterPro" id="IPR008921">
    <property type="entry name" value="DNA_pol3_clamp-load_cplx_C"/>
</dbReference>
<evidence type="ECO:0000256" key="5">
    <source>
        <dbReference type="ARBA" id="ARBA00022932"/>
    </source>
</evidence>
<sequence length="322" mass="36185">MIIFAYGADTLRSHRFLSELKNKFIRDLDQDAQSLTYLDGQNISLPIISEAVSAGSLFVKKRLIIIDNVFQNKKTKIFNDLHDFLKKISDHNDNIIIFRDEELNTKNHPLAATAKKLFTFLSTQPYSREFPAVTGNSLLAFIKQEAATHKKDIAPAAANELAQRTGGDLWLIASEVKKLAYRAETKTISLADVKEMTAPSYDQNIFALTDALSDKNKNLALKILAEQYAAGASDEYLLTMLIRQFKILLQIRTALDNNLAPAKIAGELKLHPFVVQKGSRQATNFSADNLKNYLNLLIRLDWLNKKGQTDLRTELSLLMASL</sequence>
<evidence type="ECO:0000256" key="4">
    <source>
        <dbReference type="ARBA" id="ARBA00022705"/>
    </source>
</evidence>
<dbReference type="NCBIfam" id="TIGR01128">
    <property type="entry name" value="holA"/>
    <property type="match status" value="1"/>
</dbReference>
<keyword evidence="5" id="KW-0239">DNA-directed DNA polymerase</keyword>
<comment type="similarity">
    <text evidence="6">Belongs to the DNA polymerase HolA subunit family.</text>
</comment>
<dbReference type="AlphaFoldDB" id="A0A2H0V8C2"/>
<comment type="caution">
    <text evidence="9">The sequence shown here is derived from an EMBL/GenBank/DDBJ whole genome shotgun (WGS) entry which is preliminary data.</text>
</comment>
<dbReference type="GO" id="GO:0006261">
    <property type="term" value="P:DNA-templated DNA replication"/>
    <property type="evidence" value="ECO:0007669"/>
    <property type="project" value="TreeGrafter"/>
</dbReference>
<comment type="catalytic activity">
    <reaction evidence="7">
        <text>DNA(n) + a 2'-deoxyribonucleoside 5'-triphosphate = DNA(n+1) + diphosphate</text>
        <dbReference type="Rhea" id="RHEA:22508"/>
        <dbReference type="Rhea" id="RHEA-COMP:17339"/>
        <dbReference type="Rhea" id="RHEA-COMP:17340"/>
        <dbReference type="ChEBI" id="CHEBI:33019"/>
        <dbReference type="ChEBI" id="CHEBI:61560"/>
        <dbReference type="ChEBI" id="CHEBI:173112"/>
        <dbReference type="EC" id="2.7.7.7"/>
    </reaction>
</comment>
<gene>
    <name evidence="9" type="primary">holA</name>
    <name evidence="9" type="ORF">COT93_02820</name>
</gene>
<dbReference type="Gene3D" id="1.20.272.10">
    <property type="match status" value="1"/>
</dbReference>
<dbReference type="SUPFAM" id="SSF52540">
    <property type="entry name" value="P-loop containing nucleoside triphosphate hydrolases"/>
    <property type="match status" value="1"/>
</dbReference>
<evidence type="ECO:0000256" key="2">
    <source>
        <dbReference type="ARBA" id="ARBA00022679"/>
    </source>
</evidence>
<dbReference type="PANTHER" id="PTHR34388">
    <property type="entry name" value="DNA POLYMERASE III SUBUNIT DELTA"/>
    <property type="match status" value="1"/>
</dbReference>
<protein>
    <recommendedName>
        <fullName evidence="1">DNA-directed DNA polymerase</fullName>
        <ecNumber evidence="1">2.7.7.7</ecNumber>
    </recommendedName>
</protein>
<dbReference type="GO" id="GO:0003887">
    <property type="term" value="F:DNA-directed DNA polymerase activity"/>
    <property type="evidence" value="ECO:0007669"/>
    <property type="project" value="UniProtKB-KW"/>
</dbReference>
<dbReference type="InterPro" id="IPR048466">
    <property type="entry name" value="DNA_pol3_delta-like_C"/>
</dbReference>
<keyword evidence="3" id="KW-0548">Nucleotidyltransferase</keyword>
<evidence type="ECO:0000259" key="8">
    <source>
        <dbReference type="Pfam" id="PF21694"/>
    </source>
</evidence>
<dbReference type="InterPro" id="IPR005790">
    <property type="entry name" value="DNA_polIII_delta"/>
</dbReference>
<reference evidence="10" key="1">
    <citation type="submission" date="2017-09" db="EMBL/GenBank/DDBJ databases">
        <title>Depth-based differentiation of microbial function through sediment-hosted aquifers and enrichment of novel symbionts in the deep terrestrial subsurface.</title>
        <authorList>
            <person name="Probst A.J."/>
            <person name="Ladd B."/>
            <person name="Jarett J.K."/>
            <person name="Geller-Mcgrath D.E."/>
            <person name="Sieber C.M.K."/>
            <person name="Emerson J.B."/>
            <person name="Anantharaman K."/>
            <person name="Thomas B.C."/>
            <person name="Malmstrom R."/>
            <person name="Stieglmeier M."/>
            <person name="Klingl A."/>
            <person name="Woyke T."/>
            <person name="Ryan C.M."/>
            <person name="Banfield J.F."/>
        </authorList>
    </citation>
    <scope>NUCLEOTIDE SEQUENCE [LARGE SCALE GENOMIC DNA]</scope>
</reference>
<dbReference type="GO" id="GO:0003677">
    <property type="term" value="F:DNA binding"/>
    <property type="evidence" value="ECO:0007669"/>
    <property type="project" value="InterPro"/>
</dbReference>
<evidence type="ECO:0000256" key="6">
    <source>
        <dbReference type="ARBA" id="ARBA00034754"/>
    </source>
</evidence>
<dbReference type="Pfam" id="PF21694">
    <property type="entry name" value="DNA_pol3_delta_C"/>
    <property type="match status" value="1"/>
</dbReference>
<dbReference type="EMBL" id="PFAL01000027">
    <property type="protein sequence ID" value="PIR95357.1"/>
    <property type="molecule type" value="Genomic_DNA"/>
</dbReference>
<dbReference type="Proteomes" id="UP000229972">
    <property type="component" value="Unassembled WGS sequence"/>
</dbReference>
<proteinExistence type="inferred from homology"/>
<keyword evidence="2" id="KW-0808">Transferase</keyword>
<evidence type="ECO:0000256" key="7">
    <source>
        <dbReference type="ARBA" id="ARBA00049244"/>
    </source>
</evidence>
<dbReference type="GO" id="GO:0009360">
    <property type="term" value="C:DNA polymerase III complex"/>
    <property type="evidence" value="ECO:0007669"/>
    <property type="project" value="TreeGrafter"/>
</dbReference>
<evidence type="ECO:0000256" key="1">
    <source>
        <dbReference type="ARBA" id="ARBA00012417"/>
    </source>
</evidence>
<evidence type="ECO:0000313" key="10">
    <source>
        <dbReference type="Proteomes" id="UP000229972"/>
    </source>
</evidence>
<dbReference type="InterPro" id="IPR027417">
    <property type="entry name" value="P-loop_NTPase"/>
</dbReference>
<name>A0A2H0V8C2_9BACT</name>